<name>A0ABP6LW59_9MICC</name>
<protein>
    <recommendedName>
        <fullName evidence="3">DNA-binding response regulator</fullName>
    </recommendedName>
</protein>
<comment type="caution">
    <text evidence="1">The sequence shown here is derived from an EMBL/GenBank/DDBJ whole genome shotgun (WGS) entry which is preliminary data.</text>
</comment>
<accession>A0ABP6LW59</accession>
<reference evidence="2" key="1">
    <citation type="journal article" date="2019" name="Int. J. Syst. Evol. Microbiol.">
        <title>The Global Catalogue of Microorganisms (GCM) 10K type strain sequencing project: providing services to taxonomists for standard genome sequencing and annotation.</title>
        <authorList>
            <consortium name="The Broad Institute Genomics Platform"/>
            <consortium name="The Broad Institute Genome Sequencing Center for Infectious Disease"/>
            <person name="Wu L."/>
            <person name="Ma J."/>
        </authorList>
    </citation>
    <scope>NUCLEOTIDE SEQUENCE [LARGE SCALE GENOMIC DNA]</scope>
    <source>
        <strain evidence="2">JCM 14309</strain>
    </source>
</reference>
<evidence type="ECO:0008006" key="3">
    <source>
        <dbReference type="Google" id="ProtNLM"/>
    </source>
</evidence>
<sequence>MDQHADALEQAAERTGPVRVMLVDDQHLLRMGFRLILEG</sequence>
<gene>
    <name evidence="1" type="ORF">GCM10010529_09130</name>
</gene>
<dbReference type="Proteomes" id="UP001500236">
    <property type="component" value="Unassembled WGS sequence"/>
</dbReference>
<keyword evidence="2" id="KW-1185">Reference proteome</keyword>
<evidence type="ECO:0000313" key="2">
    <source>
        <dbReference type="Proteomes" id="UP001500236"/>
    </source>
</evidence>
<dbReference type="EMBL" id="BAAAVT010000005">
    <property type="protein sequence ID" value="GAA3057463.1"/>
    <property type="molecule type" value="Genomic_DNA"/>
</dbReference>
<organism evidence="1 2">
    <name type="scientific">Nesterenkonia aethiopica</name>
    <dbReference type="NCBI Taxonomy" id="269144"/>
    <lineage>
        <taxon>Bacteria</taxon>
        <taxon>Bacillati</taxon>
        <taxon>Actinomycetota</taxon>
        <taxon>Actinomycetes</taxon>
        <taxon>Micrococcales</taxon>
        <taxon>Micrococcaceae</taxon>
        <taxon>Nesterenkonia</taxon>
    </lineage>
</organism>
<evidence type="ECO:0000313" key="1">
    <source>
        <dbReference type="EMBL" id="GAA3057463.1"/>
    </source>
</evidence>
<proteinExistence type="predicted"/>